<organism evidence="1 2">
    <name type="scientific">Ferrimonas lipolytica</name>
    <dbReference type="NCBI Taxonomy" id="2724191"/>
    <lineage>
        <taxon>Bacteria</taxon>
        <taxon>Pseudomonadati</taxon>
        <taxon>Pseudomonadota</taxon>
        <taxon>Gammaproteobacteria</taxon>
        <taxon>Alteromonadales</taxon>
        <taxon>Ferrimonadaceae</taxon>
        <taxon>Ferrimonas</taxon>
    </lineage>
</organism>
<dbReference type="KEGG" id="fes:HER31_04995"/>
<dbReference type="SUPFAM" id="SSF46785">
    <property type="entry name" value="Winged helix' DNA-binding domain"/>
    <property type="match status" value="1"/>
</dbReference>
<dbReference type="Proteomes" id="UP000501602">
    <property type="component" value="Chromosome"/>
</dbReference>
<dbReference type="InterPro" id="IPR014710">
    <property type="entry name" value="RmlC-like_jellyroll"/>
</dbReference>
<dbReference type="SUPFAM" id="SSF51206">
    <property type="entry name" value="cAMP-binding domain-like"/>
    <property type="match status" value="1"/>
</dbReference>
<dbReference type="EMBL" id="CP051180">
    <property type="protein sequence ID" value="QIZ76305.1"/>
    <property type="molecule type" value="Genomic_DNA"/>
</dbReference>
<dbReference type="InterPro" id="IPR018490">
    <property type="entry name" value="cNMP-bd_dom_sf"/>
</dbReference>
<dbReference type="AlphaFoldDB" id="A0A6H1UB65"/>
<sequence length="247" mass="27782">MSEFKGESDFDKISHAFENDFESFLRKSNLNDDAIASVLDCCIVRELDKGETFTADYEMSAVNFLCSGFLKSLLEIPVGTLRCAGFAAAGYCFHGDPPGGRQVTNYIALRQSRVISIRGEDLQRLAKEFSSIFELTIKVYTYKLYAERNWLVLGSAIDKKQYVLTTLYLLSIYQLKSGEEVTIRQQDVAEYCGVTQTYANLVINEAVKTGAIKKKYGGIEVLSFELFTDLVDLDLIENMAEQDPQMP</sequence>
<name>A0A6H1UB65_9GAMM</name>
<dbReference type="RefSeq" id="WP_168659565.1">
    <property type="nucleotide sequence ID" value="NZ_CP051180.1"/>
</dbReference>
<dbReference type="Gene3D" id="2.60.120.10">
    <property type="entry name" value="Jelly Rolls"/>
    <property type="match status" value="1"/>
</dbReference>
<protein>
    <submittedName>
        <fullName evidence="1">Crp/Fnr family transcriptional regulator</fullName>
    </submittedName>
</protein>
<proteinExistence type="predicted"/>
<reference evidence="1 2" key="1">
    <citation type="submission" date="2020-04" db="EMBL/GenBank/DDBJ databases">
        <title>Ferrimonas sp. S7 isolated from sea water.</title>
        <authorList>
            <person name="Bae S.S."/>
            <person name="Baek K."/>
        </authorList>
    </citation>
    <scope>NUCLEOTIDE SEQUENCE [LARGE SCALE GENOMIC DNA]</scope>
    <source>
        <strain evidence="1 2">S7</strain>
    </source>
</reference>
<evidence type="ECO:0000313" key="1">
    <source>
        <dbReference type="EMBL" id="QIZ76305.1"/>
    </source>
</evidence>
<keyword evidence="2" id="KW-1185">Reference proteome</keyword>
<evidence type="ECO:0000313" key="2">
    <source>
        <dbReference type="Proteomes" id="UP000501602"/>
    </source>
</evidence>
<gene>
    <name evidence="1" type="ORF">HER31_04995</name>
</gene>
<dbReference type="InterPro" id="IPR036390">
    <property type="entry name" value="WH_DNA-bd_sf"/>
</dbReference>
<accession>A0A6H1UB65</accession>